<protein>
    <submittedName>
        <fullName evidence="1">Uncharacterized protein</fullName>
    </submittedName>
</protein>
<evidence type="ECO:0000313" key="2">
    <source>
        <dbReference type="Proteomes" id="UP000305948"/>
    </source>
</evidence>
<gene>
    <name evidence="1" type="ORF">OE88DRAFT_1668168</name>
</gene>
<keyword evidence="2" id="KW-1185">Reference proteome</keyword>
<dbReference type="Proteomes" id="UP000305948">
    <property type="component" value="Unassembled WGS sequence"/>
</dbReference>
<proteinExistence type="predicted"/>
<accession>A0A5C3MMB2</accession>
<name>A0A5C3MMB2_9AGAM</name>
<sequence>MQWSWCSRHSFLDGCGLSLLLFVSSLPLCVAWLHQSRMQHAKEFLSPECHIGRFILEFGVYVRRRL</sequence>
<evidence type="ECO:0000313" key="1">
    <source>
        <dbReference type="EMBL" id="TFK46047.1"/>
    </source>
</evidence>
<dbReference type="EMBL" id="ML213533">
    <property type="protein sequence ID" value="TFK46047.1"/>
    <property type="molecule type" value="Genomic_DNA"/>
</dbReference>
<dbReference type="AlphaFoldDB" id="A0A5C3MMB2"/>
<reference evidence="1 2" key="1">
    <citation type="journal article" date="2019" name="Nat. Ecol. Evol.">
        <title>Megaphylogeny resolves global patterns of mushroom evolution.</title>
        <authorList>
            <person name="Varga T."/>
            <person name="Krizsan K."/>
            <person name="Foldi C."/>
            <person name="Dima B."/>
            <person name="Sanchez-Garcia M."/>
            <person name="Sanchez-Ramirez S."/>
            <person name="Szollosi G.J."/>
            <person name="Szarkandi J.G."/>
            <person name="Papp V."/>
            <person name="Albert L."/>
            <person name="Andreopoulos W."/>
            <person name="Angelini C."/>
            <person name="Antonin V."/>
            <person name="Barry K.W."/>
            <person name="Bougher N.L."/>
            <person name="Buchanan P."/>
            <person name="Buyck B."/>
            <person name="Bense V."/>
            <person name="Catcheside P."/>
            <person name="Chovatia M."/>
            <person name="Cooper J."/>
            <person name="Damon W."/>
            <person name="Desjardin D."/>
            <person name="Finy P."/>
            <person name="Geml J."/>
            <person name="Haridas S."/>
            <person name="Hughes K."/>
            <person name="Justo A."/>
            <person name="Karasinski D."/>
            <person name="Kautmanova I."/>
            <person name="Kiss B."/>
            <person name="Kocsube S."/>
            <person name="Kotiranta H."/>
            <person name="LaButti K.M."/>
            <person name="Lechner B.E."/>
            <person name="Liimatainen K."/>
            <person name="Lipzen A."/>
            <person name="Lukacs Z."/>
            <person name="Mihaltcheva S."/>
            <person name="Morgado L.N."/>
            <person name="Niskanen T."/>
            <person name="Noordeloos M.E."/>
            <person name="Ohm R.A."/>
            <person name="Ortiz-Santana B."/>
            <person name="Ovrebo C."/>
            <person name="Racz N."/>
            <person name="Riley R."/>
            <person name="Savchenko A."/>
            <person name="Shiryaev A."/>
            <person name="Soop K."/>
            <person name="Spirin V."/>
            <person name="Szebenyi C."/>
            <person name="Tomsovsky M."/>
            <person name="Tulloss R.E."/>
            <person name="Uehling J."/>
            <person name="Grigoriev I.V."/>
            <person name="Vagvolgyi C."/>
            <person name="Papp T."/>
            <person name="Martin F.M."/>
            <person name="Miettinen O."/>
            <person name="Hibbett D.S."/>
            <person name="Nagy L.G."/>
        </authorList>
    </citation>
    <scope>NUCLEOTIDE SEQUENCE [LARGE SCALE GENOMIC DNA]</scope>
    <source>
        <strain evidence="1 2">OMC1185</strain>
    </source>
</reference>
<organism evidence="1 2">
    <name type="scientific">Heliocybe sulcata</name>
    <dbReference type="NCBI Taxonomy" id="5364"/>
    <lineage>
        <taxon>Eukaryota</taxon>
        <taxon>Fungi</taxon>
        <taxon>Dikarya</taxon>
        <taxon>Basidiomycota</taxon>
        <taxon>Agaricomycotina</taxon>
        <taxon>Agaricomycetes</taxon>
        <taxon>Gloeophyllales</taxon>
        <taxon>Gloeophyllaceae</taxon>
        <taxon>Heliocybe</taxon>
    </lineage>
</organism>